<proteinExistence type="predicted"/>
<evidence type="ECO:0000313" key="2">
    <source>
        <dbReference type="EMBL" id="MQT14256.1"/>
    </source>
</evidence>
<name>A0A6A7Y643_9HYPH</name>
<comment type="caution">
    <text evidence="2">The sequence shown here is derived from an EMBL/GenBank/DDBJ whole genome shotgun (WGS) entry which is preliminary data.</text>
</comment>
<feature type="chain" id="PRO_5025531901" evidence="1">
    <location>
        <begin position="28"/>
        <end position="246"/>
    </location>
</feature>
<gene>
    <name evidence="2" type="ORF">F0357_16710</name>
</gene>
<sequence length="246" mass="27056">MRLDRLLSAFSLAAAILVSGVAAPASAAPKRIVIVRHGEKQTTFKLCKVGALRSHAIANQYLGPQALSSPRSRAILDGQTPAAVFVITLHTLEFAVPLANALGQPVIAYSVLPFSPKTGPYSEDAQLNRHNREAVAQIFSDPQWNGKTLVLMWEHRHIADAALEHEFPGEKVTLRQLLGLDAFKDVPTTWPETNYDYFWVVDFDQTTGKATSFRAVKQVYTGKFAGLPENDWDTPEGLPKEAHCIP</sequence>
<keyword evidence="3" id="KW-1185">Reference proteome</keyword>
<protein>
    <submittedName>
        <fullName evidence="2">Histidine phosphatase family protein</fullName>
    </submittedName>
</protein>
<dbReference type="RefSeq" id="WP_153484628.1">
    <property type="nucleotide sequence ID" value="NZ_VWNA01000001.1"/>
</dbReference>
<dbReference type="EMBL" id="VWNA01000001">
    <property type="protein sequence ID" value="MQT14256.1"/>
    <property type="molecule type" value="Genomic_DNA"/>
</dbReference>
<evidence type="ECO:0000313" key="3">
    <source>
        <dbReference type="Proteomes" id="UP000332515"/>
    </source>
</evidence>
<dbReference type="Proteomes" id="UP000332515">
    <property type="component" value="Unassembled WGS sequence"/>
</dbReference>
<organism evidence="2 3">
    <name type="scientific">Segnochrobactrum spirostomi</name>
    <dbReference type="NCBI Taxonomy" id="2608987"/>
    <lineage>
        <taxon>Bacteria</taxon>
        <taxon>Pseudomonadati</taxon>
        <taxon>Pseudomonadota</taxon>
        <taxon>Alphaproteobacteria</taxon>
        <taxon>Hyphomicrobiales</taxon>
        <taxon>Segnochrobactraceae</taxon>
        <taxon>Segnochrobactrum</taxon>
    </lineage>
</organism>
<reference evidence="2 3" key="1">
    <citation type="submission" date="2019-09" db="EMBL/GenBank/DDBJ databases">
        <title>Segnochrobactrum spirostomi gen. nov., sp. nov., isolated from the ciliate Spirostomum cf. yagiui and description of a novel family, Segnochrobactraceae fam. nov. within the order Rhizobiales of the class Alphaproteobacteria.</title>
        <authorList>
            <person name="Akter S."/>
            <person name="Shazib S.U.A."/>
            <person name="Shin M.K."/>
        </authorList>
    </citation>
    <scope>NUCLEOTIDE SEQUENCE [LARGE SCALE GENOMIC DNA]</scope>
    <source>
        <strain evidence="2 3">Sp-1</strain>
    </source>
</reference>
<feature type="signal peptide" evidence="1">
    <location>
        <begin position="1"/>
        <end position="27"/>
    </location>
</feature>
<keyword evidence="1" id="KW-0732">Signal</keyword>
<evidence type="ECO:0000256" key="1">
    <source>
        <dbReference type="SAM" id="SignalP"/>
    </source>
</evidence>
<dbReference type="AlphaFoldDB" id="A0A6A7Y643"/>
<accession>A0A6A7Y643</accession>